<dbReference type="EMBL" id="JAAGWQ010000039">
    <property type="protein sequence ID" value="KAF5675537.1"/>
    <property type="molecule type" value="Genomic_DNA"/>
</dbReference>
<evidence type="ECO:0000313" key="3">
    <source>
        <dbReference type="Proteomes" id="UP000567885"/>
    </source>
</evidence>
<organism evidence="2 3">
    <name type="scientific">Fusarium heterosporum</name>
    <dbReference type="NCBI Taxonomy" id="42747"/>
    <lineage>
        <taxon>Eukaryota</taxon>
        <taxon>Fungi</taxon>
        <taxon>Dikarya</taxon>
        <taxon>Ascomycota</taxon>
        <taxon>Pezizomycotina</taxon>
        <taxon>Sordariomycetes</taxon>
        <taxon>Hypocreomycetidae</taxon>
        <taxon>Hypocreales</taxon>
        <taxon>Nectriaceae</taxon>
        <taxon>Fusarium</taxon>
        <taxon>Fusarium heterosporum species complex</taxon>
    </lineage>
</organism>
<feature type="domain" description="Alpha-L-rhamnosidase six-hairpin glycosidase" evidence="1">
    <location>
        <begin position="387"/>
        <end position="717"/>
    </location>
</feature>
<dbReference type="GO" id="GO:0005975">
    <property type="term" value="P:carbohydrate metabolic process"/>
    <property type="evidence" value="ECO:0007669"/>
    <property type="project" value="InterPro"/>
</dbReference>
<dbReference type="Proteomes" id="UP000567885">
    <property type="component" value="Unassembled WGS sequence"/>
</dbReference>
<dbReference type="GO" id="GO:0003824">
    <property type="term" value="F:catalytic activity"/>
    <property type="evidence" value="ECO:0007669"/>
    <property type="project" value="UniProtKB-ARBA"/>
</dbReference>
<dbReference type="OrthoDB" id="6503935at2759"/>
<dbReference type="Gene3D" id="2.60.120.260">
    <property type="entry name" value="Galactose-binding domain-like"/>
    <property type="match status" value="1"/>
</dbReference>
<protein>
    <submittedName>
        <fullName evidence="2">Rhamnosidase</fullName>
    </submittedName>
</protein>
<dbReference type="InterPro" id="IPR035396">
    <property type="entry name" value="Bac_rhamnosid6H"/>
</dbReference>
<dbReference type="Gene3D" id="1.50.10.10">
    <property type="match status" value="1"/>
</dbReference>
<dbReference type="InterPro" id="IPR012341">
    <property type="entry name" value="6hp_glycosidase-like_sf"/>
</dbReference>
<dbReference type="Pfam" id="PF17389">
    <property type="entry name" value="Bac_rhamnosid6H"/>
    <property type="match status" value="1"/>
</dbReference>
<comment type="caution">
    <text evidence="2">The sequence shown here is derived from an EMBL/GenBank/DDBJ whole genome shotgun (WGS) entry which is preliminary data.</text>
</comment>
<dbReference type="InterPro" id="IPR008928">
    <property type="entry name" value="6-hairpin_glycosidase_sf"/>
</dbReference>
<dbReference type="Gene3D" id="2.60.420.10">
    <property type="entry name" value="Maltose phosphorylase, domain 3"/>
    <property type="match status" value="1"/>
</dbReference>
<dbReference type="PANTHER" id="PTHR34987">
    <property type="entry name" value="C, PUTATIVE (AFU_ORTHOLOGUE AFUA_3G02880)-RELATED"/>
    <property type="match status" value="1"/>
</dbReference>
<sequence length="824" mass="93660">MADGHLVDRSWMWHPDFTEDRQDTAGLFVYFKKELVIAGDCPESLPIQITADTRYKLYVNKNLVSFGPTKGDQHLWFYDEIDISRYLCTGQNEIVVIVMRFFYATRYAASFPRLPTGGLRVVELGTSLSHGLGSGSTWYTAIDPSTILRIDEPEDDFLHVYEQVGPSQNAEWQWVPAKFLEYQTSTGNSTPWNLSPRMIPPMRKIKRLFSAVRNVQSDVPQSTWELALLRSSDNCQDVRLNAQSEHCIDLEVPQHTTGFISFRFIRPISGDSSIYVMYAESYEDKPILVPYLRRKSHRCDETKDLFGPRDIYHFEGNVRRRLTCYQDSGEEETFEPFHFRTFRFLRLRIHVGSSELTLRNINIEAVNYPLDVKADLRVLGPSDLPSKLWETSIRTLENCMHDCYEDCPFYEQLQYAMDTRSSSLFTYCLSGDDRMARQAIIQIHNSFQPRIGLTASRAPSHNLQIIPHFSLFWICMLNDHLAYFGDPDFLAPFTPVVDAILGYFHSRINSQLGLVVTKTESGIWSFTDWADQWRPYGIPPAAQESGVSTYTSNLYAYTLKQAAPVVTALGRPSLATEYYHRACQVVDAIKLHCFDGHFFTDSLAVSAVKGRDYSQHNQVWAVLSGAADESAAADLLERSHNSLSSGCFVKTSISMSFYTLRAFSMAGDDAYERIFHKFWDPWALQLKLGLTTWEEDTVSQRSDCHAWGSAPIYEYLVEVAGMRPGGPGWSVVNFQPKLALYNEFSASVPVWLPGSLTKGLAHVSWITTATGSKTVKLALEISDLTSDPLPIYVTLPLQKPRLVWSDTDHVFVVAAYRKIQTNGE</sequence>
<keyword evidence="3" id="KW-1185">Reference proteome</keyword>
<proteinExistence type="predicted"/>
<dbReference type="PANTHER" id="PTHR34987:SF2">
    <property type="entry name" value="B, PUTATIVE (AFU_ORTHOLOGUE AFUA_7G05040)-RELATED"/>
    <property type="match status" value="1"/>
</dbReference>
<gene>
    <name evidence="2" type="ORF">FHETE_2534</name>
</gene>
<accession>A0A8H5TTY6</accession>
<evidence type="ECO:0000259" key="1">
    <source>
        <dbReference type="Pfam" id="PF17389"/>
    </source>
</evidence>
<name>A0A8H5TTY6_FUSHE</name>
<dbReference type="SUPFAM" id="SSF48208">
    <property type="entry name" value="Six-hairpin glycosidases"/>
    <property type="match status" value="1"/>
</dbReference>
<reference evidence="2 3" key="1">
    <citation type="submission" date="2020-05" db="EMBL/GenBank/DDBJ databases">
        <title>Identification and distribution of gene clusters putatively required for synthesis of sphingolipid metabolism inhibitors in phylogenetically diverse species of the filamentous fungus Fusarium.</title>
        <authorList>
            <person name="Kim H.-S."/>
            <person name="Busman M."/>
            <person name="Brown D.W."/>
            <person name="Divon H."/>
            <person name="Uhlig S."/>
            <person name="Proctor R.H."/>
        </authorList>
    </citation>
    <scope>NUCLEOTIDE SEQUENCE [LARGE SCALE GENOMIC DNA]</scope>
    <source>
        <strain evidence="2 3">NRRL 20693</strain>
    </source>
</reference>
<dbReference type="AlphaFoldDB" id="A0A8H5TTY6"/>
<evidence type="ECO:0000313" key="2">
    <source>
        <dbReference type="EMBL" id="KAF5675537.1"/>
    </source>
</evidence>